<evidence type="ECO:0000256" key="2">
    <source>
        <dbReference type="ARBA" id="ARBA00023284"/>
    </source>
</evidence>
<organism evidence="4 5">
    <name type="scientific">Lactococcus ileimucosae</name>
    <dbReference type="NCBI Taxonomy" id="2941329"/>
    <lineage>
        <taxon>Bacteria</taxon>
        <taxon>Bacillati</taxon>
        <taxon>Bacillota</taxon>
        <taxon>Bacilli</taxon>
        <taxon>Lactobacillales</taxon>
        <taxon>Streptococcaceae</taxon>
        <taxon>Lactococcus</taxon>
    </lineage>
</organism>
<dbReference type="EMBL" id="JBCLSH010000004">
    <property type="protein sequence ID" value="MEY8443070.1"/>
    <property type="molecule type" value="Genomic_DNA"/>
</dbReference>
<keyword evidence="5" id="KW-1185">Reference proteome</keyword>
<evidence type="ECO:0000313" key="5">
    <source>
        <dbReference type="Proteomes" id="UP001565283"/>
    </source>
</evidence>
<dbReference type="NCBIfam" id="TIGR01617">
    <property type="entry name" value="arsC_related"/>
    <property type="match status" value="1"/>
</dbReference>
<keyword evidence="2" id="KW-0676">Redox-active center</keyword>
<reference evidence="4 5" key="1">
    <citation type="submission" date="2024-03" db="EMBL/GenBank/DDBJ databases">
        <title>Mouse gut bacterial collection (mGBC) of GemPharmatech.</title>
        <authorList>
            <person name="He Y."/>
            <person name="Dong L."/>
            <person name="Wu D."/>
            <person name="Gao X."/>
            <person name="Lin Z."/>
        </authorList>
    </citation>
    <scope>NUCLEOTIDE SEQUENCE [LARGE SCALE GENOMIC DNA]</scope>
    <source>
        <strain evidence="4 5">61-15</strain>
    </source>
</reference>
<comment type="caution">
    <text evidence="4">The sequence shown here is derived from an EMBL/GenBank/DDBJ whole genome shotgun (WGS) entry which is preliminary data.</text>
</comment>
<proteinExistence type="inferred from homology"/>
<dbReference type="InterPro" id="IPR036249">
    <property type="entry name" value="Thioredoxin-like_sf"/>
</dbReference>
<dbReference type="Proteomes" id="UP001565283">
    <property type="component" value="Unassembled WGS sequence"/>
</dbReference>
<protein>
    <submittedName>
        <fullName evidence="4">Spx/MgsR family RNA polymerase-binding regulatory protein</fullName>
    </submittedName>
</protein>
<evidence type="ECO:0000256" key="1">
    <source>
        <dbReference type="ARBA" id="ARBA00023157"/>
    </source>
</evidence>
<name>A0ABV4D0I2_9LACT</name>
<keyword evidence="1" id="KW-1015">Disulfide bond</keyword>
<dbReference type="PROSITE" id="PS51353">
    <property type="entry name" value="ARSC"/>
    <property type="match status" value="1"/>
</dbReference>
<dbReference type="NCBIfam" id="NF002459">
    <property type="entry name" value="PRK01655.1"/>
    <property type="match status" value="1"/>
</dbReference>
<evidence type="ECO:0000313" key="4">
    <source>
        <dbReference type="EMBL" id="MEY8443070.1"/>
    </source>
</evidence>
<dbReference type="SUPFAM" id="SSF52833">
    <property type="entry name" value="Thioredoxin-like"/>
    <property type="match status" value="1"/>
</dbReference>
<evidence type="ECO:0000256" key="3">
    <source>
        <dbReference type="PROSITE-ProRule" id="PRU01282"/>
    </source>
</evidence>
<dbReference type="InterPro" id="IPR006504">
    <property type="entry name" value="Tscrpt_reg_Spx/MgsR"/>
</dbReference>
<gene>
    <name evidence="4" type="ORF">AALA52_02175</name>
</gene>
<sequence>MIKLYTAAANSSSQKVRRWLKEHQLEYKEIDLTKDELTKEEVLAIFSLTEEGSDDVITRRGKAIQSLKEDFYSLTIKELIQAIVDNPMLLRQPLIIDNNHLQVGYHEEDIRKFLPREVRKVMIKDFAKKRKAMK</sequence>
<dbReference type="Pfam" id="PF03960">
    <property type="entry name" value="ArsC"/>
    <property type="match status" value="1"/>
</dbReference>
<accession>A0ABV4D0I2</accession>
<dbReference type="PANTHER" id="PTHR30041">
    <property type="entry name" value="ARSENATE REDUCTASE"/>
    <property type="match status" value="1"/>
</dbReference>
<comment type="similarity">
    <text evidence="3">Belongs to the ArsC family.</text>
</comment>
<dbReference type="RefSeq" id="WP_251421013.1">
    <property type="nucleotide sequence ID" value="NZ_CALPDE010000005.1"/>
</dbReference>
<dbReference type="InterPro" id="IPR006660">
    <property type="entry name" value="Arsenate_reductase-like"/>
</dbReference>
<dbReference type="Gene3D" id="3.40.30.10">
    <property type="entry name" value="Glutaredoxin"/>
    <property type="match status" value="1"/>
</dbReference>
<dbReference type="CDD" id="cd03032">
    <property type="entry name" value="ArsC_Spx"/>
    <property type="match status" value="1"/>
</dbReference>
<dbReference type="PANTHER" id="PTHR30041:SF7">
    <property type="entry name" value="GLOBAL TRANSCRIPTIONAL REGULATOR SPX"/>
    <property type="match status" value="1"/>
</dbReference>